<evidence type="ECO:0000256" key="4">
    <source>
        <dbReference type="ARBA" id="ARBA00022989"/>
    </source>
</evidence>
<comment type="subcellular location">
    <subcellularLocation>
        <location evidence="1">Membrane</location>
    </subcellularLocation>
</comment>
<dbReference type="InterPro" id="IPR007749">
    <property type="entry name" value="DUF677"/>
</dbReference>
<dbReference type="Proteomes" id="UP001341840">
    <property type="component" value="Unassembled WGS sequence"/>
</dbReference>
<comment type="similarity">
    <text evidence="2">Belongs to the UPF0496 family.</text>
</comment>
<evidence type="ECO:0000256" key="6">
    <source>
        <dbReference type="SAM" id="Phobius"/>
    </source>
</evidence>
<dbReference type="PANTHER" id="PTHR31113">
    <property type="entry name" value="UPF0496 PROTEIN 3-RELATED"/>
    <property type="match status" value="1"/>
</dbReference>
<accession>A0ABU6TAP3</accession>
<feature type="transmembrane region" description="Helical" evidence="6">
    <location>
        <begin position="36"/>
        <end position="52"/>
    </location>
</feature>
<evidence type="ECO:0000313" key="7">
    <source>
        <dbReference type="EMBL" id="MED6144993.1"/>
    </source>
</evidence>
<protein>
    <submittedName>
        <fullName evidence="7">Uncharacterized protein</fullName>
    </submittedName>
</protein>
<evidence type="ECO:0000256" key="5">
    <source>
        <dbReference type="ARBA" id="ARBA00023136"/>
    </source>
</evidence>
<gene>
    <name evidence="7" type="ORF">PIB30_020806</name>
</gene>
<dbReference type="EMBL" id="JASCZI010090688">
    <property type="protein sequence ID" value="MED6144993.1"/>
    <property type="molecule type" value="Genomic_DNA"/>
</dbReference>
<evidence type="ECO:0000256" key="2">
    <source>
        <dbReference type="ARBA" id="ARBA00009074"/>
    </source>
</evidence>
<feature type="transmembrane region" description="Helical" evidence="6">
    <location>
        <begin position="12"/>
        <end position="30"/>
    </location>
</feature>
<keyword evidence="8" id="KW-1185">Reference proteome</keyword>
<keyword evidence="4 6" id="KW-1133">Transmembrane helix</keyword>
<keyword evidence="3 6" id="KW-0812">Transmembrane</keyword>
<evidence type="ECO:0000256" key="3">
    <source>
        <dbReference type="ARBA" id="ARBA00022692"/>
    </source>
</evidence>
<sequence length="159" mass="17955">MLTIKRVCKKVGGIGIIASYSVLIVALIVFTFHSVVGIMVAPCIVGGSFGLIRKRFNFSKTPSSSNDNKRLCEQLDVAARGVYILINDLDTISCMVNRLRDEVVRVFHDYESNFLDQLEELEEHIYLCFLTINRSRGLVIQEIVKDEQQETSMPSHTTL</sequence>
<comment type="caution">
    <text evidence="7">The sequence shown here is derived from an EMBL/GenBank/DDBJ whole genome shotgun (WGS) entry which is preliminary data.</text>
</comment>
<keyword evidence="5 6" id="KW-0472">Membrane</keyword>
<name>A0ABU6TAP3_9FABA</name>
<proteinExistence type="inferred from homology"/>
<evidence type="ECO:0000256" key="1">
    <source>
        <dbReference type="ARBA" id="ARBA00004370"/>
    </source>
</evidence>
<dbReference type="PANTHER" id="PTHR31113:SF20">
    <property type="entry name" value="UPF0496 PROTEIN 2-RELATED"/>
    <property type="match status" value="1"/>
</dbReference>
<reference evidence="7 8" key="1">
    <citation type="journal article" date="2023" name="Plants (Basel)">
        <title>Bridging the Gap: Combining Genomics and Transcriptomics Approaches to Understand Stylosanthes scabra, an Orphan Legume from the Brazilian Caatinga.</title>
        <authorList>
            <person name="Ferreira-Neto J.R.C."/>
            <person name="da Silva M.D."/>
            <person name="Binneck E."/>
            <person name="de Melo N.F."/>
            <person name="da Silva R.H."/>
            <person name="de Melo A.L.T.M."/>
            <person name="Pandolfi V."/>
            <person name="Bustamante F.O."/>
            <person name="Brasileiro-Vidal A.C."/>
            <person name="Benko-Iseppon A.M."/>
        </authorList>
    </citation>
    <scope>NUCLEOTIDE SEQUENCE [LARGE SCALE GENOMIC DNA]</scope>
    <source>
        <tissue evidence="7">Leaves</tissue>
    </source>
</reference>
<evidence type="ECO:0000313" key="8">
    <source>
        <dbReference type="Proteomes" id="UP001341840"/>
    </source>
</evidence>
<organism evidence="7 8">
    <name type="scientific">Stylosanthes scabra</name>
    <dbReference type="NCBI Taxonomy" id="79078"/>
    <lineage>
        <taxon>Eukaryota</taxon>
        <taxon>Viridiplantae</taxon>
        <taxon>Streptophyta</taxon>
        <taxon>Embryophyta</taxon>
        <taxon>Tracheophyta</taxon>
        <taxon>Spermatophyta</taxon>
        <taxon>Magnoliopsida</taxon>
        <taxon>eudicotyledons</taxon>
        <taxon>Gunneridae</taxon>
        <taxon>Pentapetalae</taxon>
        <taxon>rosids</taxon>
        <taxon>fabids</taxon>
        <taxon>Fabales</taxon>
        <taxon>Fabaceae</taxon>
        <taxon>Papilionoideae</taxon>
        <taxon>50 kb inversion clade</taxon>
        <taxon>dalbergioids sensu lato</taxon>
        <taxon>Dalbergieae</taxon>
        <taxon>Pterocarpus clade</taxon>
        <taxon>Stylosanthes</taxon>
    </lineage>
</organism>